<sequence>MTAITLLASFSFSLLGYFLTSSLIPRLSATLISAGLKGKDLLKGNSTGGGDFHHHPRSSSSSSKTTTANTPEQPGSDQHQFMTAQNRRA</sequence>
<dbReference type="OrthoDB" id="10556543at2759"/>
<feature type="region of interest" description="Disordered" evidence="1">
    <location>
        <begin position="43"/>
        <end position="89"/>
    </location>
</feature>
<gene>
    <name evidence="2" type="primary">ALG7_1</name>
    <name evidence="3" type="synonym">ALG7_2</name>
    <name evidence="2" type="ORF">PGT21_027472</name>
    <name evidence="3" type="ORF">PGTUg99_020824</name>
</gene>
<dbReference type="Proteomes" id="UP000324748">
    <property type="component" value="Unassembled WGS sequence"/>
</dbReference>
<evidence type="ECO:0000313" key="3">
    <source>
        <dbReference type="EMBL" id="KAA1136295.1"/>
    </source>
</evidence>
<name>A0A5B0PJ52_PUCGR</name>
<evidence type="ECO:0000313" key="5">
    <source>
        <dbReference type="Proteomes" id="UP000325313"/>
    </source>
</evidence>
<feature type="compositionally biased region" description="Polar residues" evidence="1">
    <location>
        <begin position="64"/>
        <end position="89"/>
    </location>
</feature>
<dbReference type="AlphaFoldDB" id="A0A5B0PJ52"/>
<evidence type="ECO:0000256" key="1">
    <source>
        <dbReference type="SAM" id="MobiDB-lite"/>
    </source>
</evidence>
<protein>
    <submittedName>
        <fullName evidence="2">Tunicamycin resistance protein</fullName>
    </submittedName>
</protein>
<dbReference type="EMBL" id="VSWC01000053">
    <property type="protein sequence ID" value="KAA1101675.1"/>
    <property type="molecule type" value="Genomic_DNA"/>
</dbReference>
<organism evidence="2 4">
    <name type="scientific">Puccinia graminis f. sp. tritici</name>
    <dbReference type="NCBI Taxonomy" id="56615"/>
    <lineage>
        <taxon>Eukaryota</taxon>
        <taxon>Fungi</taxon>
        <taxon>Dikarya</taxon>
        <taxon>Basidiomycota</taxon>
        <taxon>Pucciniomycotina</taxon>
        <taxon>Pucciniomycetes</taxon>
        <taxon>Pucciniales</taxon>
        <taxon>Pucciniaceae</taxon>
        <taxon>Puccinia</taxon>
    </lineage>
</organism>
<comment type="caution">
    <text evidence="2">The sequence shown here is derived from an EMBL/GenBank/DDBJ whole genome shotgun (WGS) entry which is preliminary data.</text>
</comment>
<evidence type="ECO:0000313" key="4">
    <source>
        <dbReference type="Proteomes" id="UP000324748"/>
    </source>
</evidence>
<proteinExistence type="predicted"/>
<reference evidence="4 5" key="1">
    <citation type="submission" date="2019-05" db="EMBL/GenBank/DDBJ databases">
        <title>Emergence of the Ug99 lineage of the wheat stem rust pathogen through somatic hybridization.</title>
        <authorList>
            <person name="Li F."/>
            <person name="Upadhyaya N.M."/>
            <person name="Sperschneider J."/>
            <person name="Matny O."/>
            <person name="Nguyen-Phuc H."/>
            <person name="Mago R."/>
            <person name="Raley C."/>
            <person name="Miller M.E."/>
            <person name="Silverstein K.A.T."/>
            <person name="Henningsen E."/>
            <person name="Hirsch C.D."/>
            <person name="Visser B."/>
            <person name="Pretorius Z.A."/>
            <person name="Steffenson B.J."/>
            <person name="Schwessinger B."/>
            <person name="Dodds P.N."/>
            <person name="Figueroa M."/>
        </authorList>
    </citation>
    <scope>NUCLEOTIDE SEQUENCE [LARGE SCALE GENOMIC DNA]</scope>
    <source>
        <strain evidence="2">21-0</strain>
        <strain evidence="3 5">Ug99</strain>
    </source>
</reference>
<dbReference type="Proteomes" id="UP000325313">
    <property type="component" value="Unassembled WGS sequence"/>
</dbReference>
<evidence type="ECO:0000313" key="2">
    <source>
        <dbReference type="EMBL" id="KAA1101675.1"/>
    </source>
</evidence>
<accession>A0A5B0PJ52</accession>
<keyword evidence="4" id="KW-1185">Reference proteome</keyword>
<dbReference type="EMBL" id="VDEP01000035">
    <property type="protein sequence ID" value="KAA1136295.1"/>
    <property type="molecule type" value="Genomic_DNA"/>
</dbReference>